<protein>
    <submittedName>
        <fullName evidence="1">Uncharacterized protein</fullName>
    </submittedName>
</protein>
<keyword evidence="2" id="KW-1185">Reference proteome</keyword>
<evidence type="ECO:0000313" key="2">
    <source>
        <dbReference type="Proteomes" id="UP000777438"/>
    </source>
</evidence>
<gene>
    <name evidence="1" type="ORF">B0T10DRAFT_219904</name>
</gene>
<comment type="caution">
    <text evidence="1">The sequence shown here is derived from an EMBL/GenBank/DDBJ whole genome shotgun (WGS) entry which is preliminary data.</text>
</comment>
<sequence length="282" mass="30662">MANGHGILLTYEVIERGPNHPSPLSARTRCLEGWRAGSSDRAAIYGSTCPDGGRDDGGAVTVMASSEYLPTLHQVTPKSRRPSTNKLGSFSSLKNNGAPDFSCIPPPCRRWWPNHASAPTFFLCGGHSPRYRIFADQRHHLRSPLKTTSEAIHSPSREGPLTKCMLSQGSLNNVTGKPGSVSRYPFPPLSNATTPVSLSLTSASNLVTARINSRPPHHTTFVDVGWCNNDNEPAASPLSHHRIILNSTKHQLANWMQTNKPIAMKQISQPMPCPNPRSTSSC</sequence>
<organism evidence="1 2">
    <name type="scientific">Thelonectria olida</name>
    <dbReference type="NCBI Taxonomy" id="1576542"/>
    <lineage>
        <taxon>Eukaryota</taxon>
        <taxon>Fungi</taxon>
        <taxon>Dikarya</taxon>
        <taxon>Ascomycota</taxon>
        <taxon>Pezizomycotina</taxon>
        <taxon>Sordariomycetes</taxon>
        <taxon>Hypocreomycetidae</taxon>
        <taxon>Hypocreales</taxon>
        <taxon>Nectriaceae</taxon>
        <taxon>Thelonectria</taxon>
    </lineage>
</organism>
<evidence type="ECO:0000313" key="1">
    <source>
        <dbReference type="EMBL" id="KAH6895540.1"/>
    </source>
</evidence>
<dbReference type="EMBL" id="JAGPYM010000004">
    <property type="protein sequence ID" value="KAH6895540.1"/>
    <property type="molecule type" value="Genomic_DNA"/>
</dbReference>
<name>A0A9P9AW97_9HYPO</name>
<proteinExistence type="predicted"/>
<dbReference type="Proteomes" id="UP000777438">
    <property type="component" value="Unassembled WGS sequence"/>
</dbReference>
<accession>A0A9P9AW97</accession>
<reference evidence="1 2" key="1">
    <citation type="journal article" date="2021" name="Nat. Commun.">
        <title>Genetic determinants of endophytism in the Arabidopsis root mycobiome.</title>
        <authorList>
            <person name="Mesny F."/>
            <person name="Miyauchi S."/>
            <person name="Thiergart T."/>
            <person name="Pickel B."/>
            <person name="Atanasova L."/>
            <person name="Karlsson M."/>
            <person name="Huettel B."/>
            <person name="Barry K.W."/>
            <person name="Haridas S."/>
            <person name="Chen C."/>
            <person name="Bauer D."/>
            <person name="Andreopoulos W."/>
            <person name="Pangilinan J."/>
            <person name="LaButti K."/>
            <person name="Riley R."/>
            <person name="Lipzen A."/>
            <person name="Clum A."/>
            <person name="Drula E."/>
            <person name="Henrissat B."/>
            <person name="Kohler A."/>
            <person name="Grigoriev I.V."/>
            <person name="Martin F.M."/>
            <person name="Hacquard S."/>
        </authorList>
    </citation>
    <scope>NUCLEOTIDE SEQUENCE [LARGE SCALE GENOMIC DNA]</scope>
    <source>
        <strain evidence="1 2">MPI-CAGE-CH-0241</strain>
    </source>
</reference>
<dbReference type="AlphaFoldDB" id="A0A9P9AW97"/>